<dbReference type="SUPFAM" id="SSF82657">
    <property type="entry name" value="BolA-like"/>
    <property type="match status" value="1"/>
</dbReference>
<evidence type="ECO:0008006" key="4">
    <source>
        <dbReference type="Google" id="ProtNLM"/>
    </source>
</evidence>
<evidence type="ECO:0000313" key="3">
    <source>
        <dbReference type="EMBL" id="SVA65442.1"/>
    </source>
</evidence>
<comment type="similarity">
    <text evidence="1">Belongs to the BolA/IbaG family.</text>
</comment>
<dbReference type="EMBL" id="UINC01015562">
    <property type="protein sequence ID" value="SVA65442.1"/>
    <property type="molecule type" value="Genomic_DNA"/>
</dbReference>
<gene>
    <name evidence="3" type="ORF">METZ01_LOCUS118296</name>
</gene>
<dbReference type="Gene3D" id="3.30.300.90">
    <property type="entry name" value="BolA-like"/>
    <property type="match status" value="1"/>
</dbReference>
<dbReference type="Pfam" id="PF01722">
    <property type="entry name" value="BolA"/>
    <property type="match status" value="1"/>
</dbReference>
<dbReference type="InterPro" id="IPR036065">
    <property type="entry name" value="BolA-like_sf"/>
</dbReference>
<name>A0A381XLT2_9ZZZZ</name>
<feature type="region of interest" description="Disordered" evidence="2">
    <location>
        <begin position="83"/>
        <end position="106"/>
    </location>
</feature>
<evidence type="ECO:0000256" key="1">
    <source>
        <dbReference type="ARBA" id="ARBA00005578"/>
    </source>
</evidence>
<dbReference type="PIRSF" id="PIRSF003113">
    <property type="entry name" value="BolA"/>
    <property type="match status" value="1"/>
</dbReference>
<dbReference type="PANTHER" id="PTHR46229:SF2">
    <property type="entry name" value="BOLA-LIKE PROTEIN 1"/>
    <property type="match status" value="1"/>
</dbReference>
<protein>
    <recommendedName>
        <fullName evidence="4">BolA family transcriptional regulator</fullName>
    </recommendedName>
</protein>
<accession>A0A381XLT2</accession>
<dbReference type="InterPro" id="IPR050961">
    <property type="entry name" value="BolA/IbaG_stress_morph_reg"/>
</dbReference>
<dbReference type="AlphaFoldDB" id="A0A381XLT2"/>
<dbReference type="PANTHER" id="PTHR46229">
    <property type="entry name" value="BOLA TRANSCRIPTION REGULATOR"/>
    <property type="match status" value="1"/>
</dbReference>
<organism evidence="3">
    <name type="scientific">marine metagenome</name>
    <dbReference type="NCBI Taxonomy" id="408172"/>
    <lineage>
        <taxon>unclassified sequences</taxon>
        <taxon>metagenomes</taxon>
        <taxon>ecological metagenomes</taxon>
    </lineage>
</organism>
<evidence type="ECO:0000256" key="2">
    <source>
        <dbReference type="SAM" id="MobiDB-lite"/>
    </source>
</evidence>
<dbReference type="InterPro" id="IPR002634">
    <property type="entry name" value="BolA"/>
</dbReference>
<reference evidence="3" key="1">
    <citation type="submission" date="2018-05" db="EMBL/GenBank/DDBJ databases">
        <authorList>
            <person name="Lanie J.A."/>
            <person name="Ng W.-L."/>
            <person name="Kazmierczak K.M."/>
            <person name="Andrzejewski T.M."/>
            <person name="Davidsen T.M."/>
            <person name="Wayne K.J."/>
            <person name="Tettelin H."/>
            <person name="Glass J.I."/>
            <person name="Rusch D."/>
            <person name="Podicherti R."/>
            <person name="Tsui H.-C.T."/>
            <person name="Winkler M.E."/>
        </authorList>
    </citation>
    <scope>NUCLEOTIDE SEQUENCE</scope>
</reference>
<sequence length="106" mass="11965">MSVCIKIEKILKEKLDPTHLEIINESFMHNVEPGSESHIRVIAVAEMFKGLNLVKRHQAIYKEINEELAGPIHAITLHTFSPDEWKERNGETSTSPDCLGGSEKEV</sequence>
<proteinExistence type="inferred from homology"/>